<proteinExistence type="predicted"/>
<dbReference type="OrthoDB" id="9768323at2"/>
<dbReference type="InterPro" id="IPR008040">
    <property type="entry name" value="Hydant_A_N"/>
</dbReference>
<dbReference type="GO" id="GO:0017168">
    <property type="term" value="F:5-oxoprolinase (ATP-hydrolyzing) activity"/>
    <property type="evidence" value="ECO:0007669"/>
    <property type="project" value="TreeGrafter"/>
</dbReference>
<dbReference type="GO" id="GO:0006749">
    <property type="term" value="P:glutathione metabolic process"/>
    <property type="evidence" value="ECO:0007669"/>
    <property type="project" value="TreeGrafter"/>
</dbReference>
<dbReference type="GO" id="GO:0005829">
    <property type="term" value="C:cytosol"/>
    <property type="evidence" value="ECO:0007669"/>
    <property type="project" value="TreeGrafter"/>
</dbReference>
<dbReference type="Pfam" id="PF05378">
    <property type="entry name" value="Hydant_A_N"/>
    <property type="match status" value="1"/>
</dbReference>
<evidence type="ECO:0000313" key="4">
    <source>
        <dbReference type="EMBL" id="KAA6185600.1"/>
    </source>
</evidence>
<dbReference type="PANTHER" id="PTHR11365">
    <property type="entry name" value="5-OXOPROLINASE RELATED"/>
    <property type="match status" value="1"/>
</dbReference>
<feature type="region of interest" description="Disordered" evidence="1">
    <location>
        <begin position="590"/>
        <end position="609"/>
    </location>
</feature>
<dbReference type="EMBL" id="VWXX01000008">
    <property type="protein sequence ID" value="KAA6185600.1"/>
    <property type="molecule type" value="Genomic_DNA"/>
</dbReference>
<dbReference type="PANTHER" id="PTHR11365:SF23">
    <property type="entry name" value="HYPOTHETICAL 5-OXOPROLINASE (EUROFUNG)-RELATED"/>
    <property type="match status" value="1"/>
</dbReference>
<comment type="caution">
    <text evidence="4">The sequence shown here is derived from an EMBL/GenBank/DDBJ whole genome shotgun (WGS) entry which is preliminary data.</text>
</comment>
<dbReference type="InterPro" id="IPR002821">
    <property type="entry name" value="Hydantoinase_A"/>
</dbReference>
<evidence type="ECO:0000256" key="1">
    <source>
        <dbReference type="SAM" id="MobiDB-lite"/>
    </source>
</evidence>
<evidence type="ECO:0000259" key="3">
    <source>
        <dbReference type="Pfam" id="PF05378"/>
    </source>
</evidence>
<dbReference type="RefSeq" id="WP_150092125.1">
    <property type="nucleotide sequence ID" value="NZ_JBFUOH010000136.1"/>
</dbReference>
<dbReference type="Pfam" id="PF01968">
    <property type="entry name" value="Hydantoinase_A"/>
    <property type="match status" value="1"/>
</dbReference>
<keyword evidence="5" id="KW-1185">Reference proteome</keyword>
<reference evidence="4 5" key="1">
    <citation type="submission" date="2019-09" db="EMBL/GenBank/DDBJ databases">
        <title>Whole-genome sequence of the purple sulfur bacterium Thiohalocapsa marina DSM 19078.</title>
        <authorList>
            <person name="Kyndt J.A."/>
            <person name="Meyer T.E."/>
        </authorList>
    </citation>
    <scope>NUCLEOTIDE SEQUENCE [LARGE SCALE GENOMIC DNA]</scope>
    <source>
        <strain evidence="4 5">DSM 19078</strain>
    </source>
</reference>
<feature type="domain" description="Hydantoinase A/oxoprolinase" evidence="2">
    <location>
        <begin position="196"/>
        <end position="471"/>
    </location>
</feature>
<evidence type="ECO:0000313" key="5">
    <source>
        <dbReference type="Proteomes" id="UP000322981"/>
    </source>
</evidence>
<dbReference type="InterPro" id="IPR045079">
    <property type="entry name" value="Oxoprolinase-like"/>
</dbReference>
<name>A0A5M8FNM6_9GAMM</name>
<dbReference type="SUPFAM" id="SSF53067">
    <property type="entry name" value="Actin-like ATPase domain"/>
    <property type="match status" value="1"/>
</dbReference>
<sequence length="676" mass="70318">MIRLGIDTGGTFTDFVLWQDGRMRVHKVLSTPQAPERAILQGIADLGLSLADTGTPLQVVHGSTVATNAVLEGKGARTLYVANRGLADLLAIGRQARAELYALQPQDRPPPVPAADCVETGGRLAADGTLVEPLTAADLDALGRVVAARGPEAVAINLLFSFIDDSAERAIAEALPSSLFVSRSSEVLPLLGEYERGIATWLNARLGPLVGGYIRRLQAQLPDARLSVMQSSGEAVAAGQTARQAVRLLLSGPAGGLAGAGFVGRGAGIRRLLSFDMGGTSTDVALVDGAPHLTTEGRIAGYPVAVPMVDMHTIGAGGGSIARLDAGGALLVGPESAGADPGPVCYGKGGREPTVTDANLVLGRLRAAAFLGGRMQLDLAAARDALSGLGRRMGLSAEQAALGIIDLANEHMTRALRVISVQRGLDPRDSHLCSFGGAGGLHVCALADALGMTRALVPERAGVLSALGMLVTPPGRLLTRTWLGELARRSDAEIAAALRELGDEGAAALGAEGVTAGSITREESLDLRYRGQSCTLNVPWQGGAAAADAFRRLHRERYGHDLDLPVELVNLRVRLTAPAPAVMLPEVEELESASNSEPLSEGKRPTAETTQVFGCEAPVPVLSRSALPVGAQLHGPAIVLDPVATTWLAPGWELLRDRASNLHLWRGDDPLALSDD</sequence>
<gene>
    <name evidence="4" type="ORF">F2Q65_07840</name>
</gene>
<dbReference type="InterPro" id="IPR043129">
    <property type="entry name" value="ATPase_NBD"/>
</dbReference>
<organism evidence="4 5">
    <name type="scientific">Thiohalocapsa marina</name>
    <dbReference type="NCBI Taxonomy" id="424902"/>
    <lineage>
        <taxon>Bacteria</taxon>
        <taxon>Pseudomonadati</taxon>
        <taxon>Pseudomonadota</taxon>
        <taxon>Gammaproteobacteria</taxon>
        <taxon>Chromatiales</taxon>
        <taxon>Chromatiaceae</taxon>
        <taxon>Thiohalocapsa</taxon>
    </lineage>
</organism>
<feature type="domain" description="Hydantoinase/oxoprolinase N-terminal" evidence="3">
    <location>
        <begin position="3"/>
        <end position="175"/>
    </location>
</feature>
<accession>A0A5M8FNM6</accession>
<evidence type="ECO:0000259" key="2">
    <source>
        <dbReference type="Pfam" id="PF01968"/>
    </source>
</evidence>
<dbReference type="AlphaFoldDB" id="A0A5M8FNM6"/>
<dbReference type="Proteomes" id="UP000322981">
    <property type="component" value="Unassembled WGS sequence"/>
</dbReference>
<protein>
    <submittedName>
        <fullName evidence="4">Hydantoinase/oxoprolinase family protein</fullName>
    </submittedName>
</protein>